<proteinExistence type="predicted"/>
<dbReference type="SUPFAM" id="SSF64182">
    <property type="entry name" value="DHH phosphoesterases"/>
    <property type="match status" value="1"/>
</dbReference>
<name>A0A9X0RCV9_VIBME</name>
<comment type="caution">
    <text evidence="1">The sequence shown here is derived from an EMBL/GenBank/DDBJ whole genome shotgun (WGS) entry which is preliminary data.</text>
</comment>
<dbReference type="EMBL" id="JACRUP010000022">
    <property type="protein sequence ID" value="MBC5852991.1"/>
    <property type="molecule type" value="Genomic_DNA"/>
</dbReference>
<dbReference type="RefSeq" id="WP_187027153.1">
    <property type="nucleotide sequence ID" value="NZ_JACRUP010000022.1"/>
</dbReference>
<dbReference type="Proteomes" id="UP000615796">
    <property type="component" value="Unassembled WGS sequence"/>
</dbReference>
<organism evidence="1 2">
    <name type="scientific">Vibrio metschnikovii</name>
    <dbReference type="NCBI Taxonomy" id="28172"/>
    <lineage>
        <taxon>Bacteria</taxon>
        <taxon>Pseudomonadati</taxon>
        <taxon>Pseudomonadota</taxon>
        <taxon>Gammaproteobacteria</taxon>
        <taxon>Vibrionales</taxon>
        <taxon>Vibrionaceae</taxon>
        <taxon>Vibrio</taxon>
    </lineage>
</organism>
<sequence length="319" mass="35263">MHYDVFNGDADGIIALLQLRLAEPIESQLVTGVKRDIQLLKKLTVNPGDSVTVLDISMAKNVFDLQRLLSEGASIFYADHHQSGDVPYHANLTAHIDLNANICTGLIIDRLLAGRFHHWAIAAAYGDNLIATANQQALQAGLTTFQAEQLQSIGTLLNYNGYGQQLEDLHFHPAELLRSLLNYPCPFMLIDDHHSPYHRLKRAYQQDMAQAQSLKAYYQSRELRVFVLPNQSASHRVSGVFGNLLANQQPSQAHLVLTEADSESYTVSLRAPLANKHGAGAICAQFVSGGGREAAGGVNRLAKSQLSQLIERVETYYRY</sequence>
<evidence type="ECO:0000313" key="2">
    <source>
        <dbReference type="Proteomes" id="UP000615796"/>
    </source>
</evidence>
<evidence type="ECO:0000313" key="1">
    <source>
        <dbReference type="EMBL" id="MBC5852991.1"/>
    </source>
</evidence>
<reference evidence="1" key="1">
    <citation type="submission" date="2020-08" db="EMBL/GenBank/DDBJ databases">
        <title>Genome Sequencing and Pan-Genome Analysis of Migratory bird Vibrio Strains, Inner Mongolia.</title>
        <authorList>
            <person name="Zheng L."/>
        </authorList>
    </citation>
    <scope>NUCLEOTIDE SEQUENCE</scope>
    <source>
        <strain evidence="1">M13F</strain>
    </source>
</reference>
<keyword evidence="2" id="KW-1185">Reference proteome</keyword>
<dbReference type="AlphaFoldDB" id="A0A9X0RCV9"/>
<gene>
    <name evidence="1" type="ORF">H8Q88_19125</name>
</gene>
<accession>A0A9X0RCV9</accession>
<protein>
    <submittedName>
        <fullName evidence="1">DHH family phosphoesterase</fullName>
    </submittedName>
</protein>
<dbReference type="InterPro" id="IPR038763">
    <property type="entry name" value="DHH_sf"/>
</dbReference>